<keyword evidence="3" id="KW-1185">Reference proteome</keyword>
<protein>
    <submittedName>
        <fullName evidence="2">Uncharacterized protein</fullName>
    </submittedName>
</protein>
<dbReference type="Proteomes" id="UP001229421">
    <property type="component" value="Unassembled WGS sequence"/>
</dbReference>
<gene>
    <name evidence="2" type="ORF">QVD17_19029</name>
</gene>
<evidence type="ECO:0000313" key="2">
    <source>
        <dbReference type="EMBL" id="KAK1423721.1"/>
    </source>
</evidence>
<reference evidence="2" key="1">
    <citation type="journal article" date="2023" name="bioRxiv">
        <title>Improved chromosome-level genome assembly for marigold (Tagetes erecta).</title>
        <authorList>
            <person name="Jiang F."/>
            <person name="Yuan L."/>
            <person name="Wang S."/>
            <person name="Wang H."/>
            <person name="Xu D."/>
            <person name="Wang A."/>
            <person name="Fan W."/>
        </authorList>
    </citation>
    <scope>NUCLEOTIDE SEQUENCE</scope>
    <source>
        <strain evidence="2">WSJ</strain>
        <tissue evidence="2">Leaf</tissue>
    </source>
</reference>
<accession>A0AAD8NWW0</accession>
<proteinExistence type="predicted"/>
<dbReference type="AlphaFoldDB" id="A0AAD8NWW0"/>
<feature type="region of interest" description="Disordered" evidence="1">
    <location>
        <begin position="51"/>
        <end position="73"/>
    </location>
</feature>
<comment type="caution">
    <text evidence="2">The sequence shown here is derived from an EMBL/GenBank/DDBJ whole genome shotgun (WGS) entry which is preliminary data.</text>
</comment>
<dbReference type="EMBL" id="JAUHHV010000005">
    <property type="protein sequence ID" value="KAK1423721.1"/>
    <property type="molecule type" value="Genomic_DNA"/>
</dbReference>
<name>A0AAD8NWW0_TARER</name>
<sequence>MPTGSVAPSGLAASAAPSGLVAGAQALGQQIGVNVASKVIVDKVFKREQNEGKGSHALGSNEVPPGGLDTQLGEAPVSIEVPPVGLEVPPVGLEVPPVGLDTSGVGVDGTGFLDGFMNFLMSIVESSSA</sequence>
<evidence type="ECO:0000256" key="1">
    <source>
        <dbReference type="SAM" id="MobiDB-lite"/>
    </source>
</evidence>
<evidence type="ECO:0000313" key="3">
    <source>
        <dbReference type="Proteomes" id="UP001229421"/>
    </source>
</evidence>
<organism evidence="2 3">
    <name type="scientific">Tagetes erecta</name>
    <name type="common">African marigold</name>
    <dbReference type="NCBI Taxonomy" id="13708"/>
    <lineage>
        <taxon>Eukaryota</taxon>
        <taxon>Viridiplantae</taxon>
        <taxon>Streptophyta</taxon>
        <taxon>Embryophyta</taxon>
        <taxon>Tracheophyta</taxon>
        <taxon>Spermatophyta</taxon>
        <taxon>Magnoliopsida</taxon>
        <taxon>eudicotyledons</taxon>
        <taxon>Gunneridae</taxon>
        <taxon>Pentapetalae</taxon>
        <taxon>asterids</taxon>
        <taxon>campanulids</taxon>
        <taxon>Asterales</taxon>
        <taxon>Asteraceae</taxon>
        <taxon>Asteroideae</taxon>
        <taxon>Heliantheae alliance</taxon>
        <taxon>Tageteae</taxon>
        <taxon>Tagetes</taxon>
    </lineage>
</organism>